<evidence type="ECO:0000256" key="4">
    <source>
        <dbReference type="HAMAP-Rule" id="MF_01970"/>
    </source>
</evidence>
<feature type="binding site" evidence="4">
    <location>
        <position position="263"/>
    </location>
    <ligand>
        <name>pyridoxal 5'-phosphate</name>
        <dbReference type="ChEBI" id="CHEBI:597326"/>
    </ligand>
</feature>
<comment type="subunit">
    <text evidence="4 6">Homodimer.</text>
</comment>
<feature type="binding site" evidence="4">
    <location>
        <position position="291"/>
    </location>
    <ligand>
        <name>pyridoxal 5'-phosphate</name>
        <dbReference type="ChEBI" id="CHEBI:597326"/>
    </ligand>
</feature>
<dbReference type="GO" id="GO:0043420">
    <property type="term" value="P:anthranilate metabolic process"/>
    <property type="evidence" value="ECO:0007669"/>
    <property type="project" value="TreeGrafter"/>
</dbReference>
<dbReference type="EC" id="3.7.1.3" evidence="4 5"/>
<feature type="binding site" evidence="4">
    <location>
        <position position="100"/>
    </location>
    <ligand>
        <name>pyridoxal 5'-phosphate</name>
        <dbReference type="ChEBI" id="CHEBI:597326"/>
    </ligand>
</feature>
<reference evidence="7" key="2">
    <citation type="submission" date="2021-04" db="EMBL/GenBank/DDBJ databases">
        <authorList>
            <person name="Gilroy R."/>
        </authorList>
    </citation>
    <scope>NUCLEOTIDE SEQUENCE</scope>
    <source>
        <strain evidence="7">ChiSxjej1B13-11762</strain>
    </source>
</reference>
<evidence type="ECO:0000313" key="7">
    <source>
        <dbReference type="EMBL" id="HIW82985.1"/>
    </source>
</evidence>
<organism evidence="7 8">
    <name type="scientific">Candidatus Dorea gallistercoris</name>
    <dbReference type="NCBI Taxonomy" id="2838542"/>
    <lineage>
        <taxon>Bacteria</taxon>
        <taxon>Bacillati</taxon>
        <taxon>Bacillota</taxon>
        <taxon>Clostridia</taxon>
        <taxon>Lachnospirales</taxon>
        <taxon>Lachnospiraceae</taxon>
        <taxon>Dorea</taxon>
    </lineage>
</organism>
<comment type="caution">
    <text evidence="7">The sequence shown here is derived from an EMBL/GenBank/DDBJ whole genome shotgun (WGS) entry which is preliminary data.</text>
</comment>
<dbReference type="EMBL" id="DXGF01000026">
    <property type="protein sequence ID" value="HIW82985.1"/>
    <property type="molecule type" value="Genomic_DNA"/>
</dbReference>
<feature type="binding site" evidence="4">
    <location>
        <position position="212"/>
    </location>
    <ligand>
        <name>pyridoxal 5'-phosphate</name>
        <dbReference type="ChEBI" id="CHEBI:597326"/>
    </ligand>
</feature>
<proteinExistence type="inferred from homology"/>
<evidence type="ECO:0000256" key="1">
    <source>
        <dbReference type="ARBA" id="ARBA00022642"/>
    </source>
</evidence>
<gene>
    <name evidence="4 7" type="primary">kynU</name>
    <name evidence="7" type="ORF">H9873_01490</name>
</gene>
<reference evidence="7" key="1">
    <citation type="journal article" date="2021" name="PeerJ">
        <title>Extensive microbial diversity within the chicken gut microbiome revealed by metagenomics and culture.</title>
        <authorList>
            <person name="Gilroy R."/>
            <person name="Ravi A."/>
            <person name="Getino M."/>
            <person name="Pursley I."/>
            <person name="Horton D.L."/>
            <person name="Alikhan N.F."/>
            <person name="Baker D."/>
            <person name="Gharbi K."/>
            <person name="Hall N."/>
            <person name="Watson M."/>
            <person name="Adriaenssens E.M."/>
            <person name="Foster-Nyarko E."/>
            <person name="Jarju S."/>
            <person name="Secka A."/>
            <person name="Antonio M."/>
            <person name="Oren A."/>
            <person name="Chaudhuri R.R."/>
            <person name="La Ragione R."/>
            <person name="Hildebrand F."/>
            <person name="Pallen M.J."/>
        </authorList>
    </citation>
    <scope>NUCLEOTIDE SEQUENCE</scope>
    <source>
        <strain evidence="7">ChiSxjej1B13-11762</strain>
    </source>
</reference>
<comment type="similarity">
    <text evidence="4 6">Belongs to the kynureninase family.</text>
</comment>
<dbReference type="GO" id="GO:0019805">
    <property type="term" value="P:quinolinate biosynthetic process"/>
    <property type="evidence" value="ECO:0007669"/>
    <property type="project" value="UniProtKB-UniRule"/>
</dbReference>
<comment type="caution">
    <text evidence="4">Lacks conserved residue(s) required for the propagation of feature annotation.</text>
</comment>
<dbReference type="Pfam" id="PF22580">
    <property type="entry name" value="KYNU_C"/>
    <property type="match status" value="1"/>
</dbReference>
<dbReference type="Proteomes" id="UP000824263">
    <property type="component" value="Unassembled WGS sequence"/>
</dbReference>
<accession>A0A9D1R8U1</accession>
<keyword evidence="2 4" id="KW-0378">Hydrolase</keyword>
<dbReference type="PIRSF" id="PIRSF038800">
    <property type="entry name" value="KYNU"/>
    <property type="match status" value="1"/>
</dbReference>
<dbReference type="PANTHER" id="PTHR14084">
    <property type="entry name" value="KYNURENINASE"/>
    <property type="match status" value="1"/>
</dbReference>
<feature type="binding site" evidence="4">
    <location>
        <position position="101"/>
    </location>
    <ligand>
        <name>pyridoxal 5'-phosphate</name>
        <dbReference type="ChEBI" id="CHEBI:597326"/>
    </ligand>
</feature>
<protein>
    <recommendedName>
        <fullName evidence="4 5">Kynureninase</fullName>
        <ecNumber evidence="4 5">3.7.1.3</ecNumber>
    </recommendedName>
    <alternativeName>
        <fullName evidence="4">L-kynurenine hydrolase</fullName>
    </alternativeName>
</protein>
<comment type="function">
    <text evidence="4 6">Catalyzes the cleavage of L-kynurenine (L-Kyn) and L-3-hydroxykynurenine (L-3OHKyn) into anthranilic acid (AA) and 3-hydroxyanthranilic acid (3-OHAA), respectively.</text>
</comment>
<feature type="modified residue" description="N6-(pyridoxal phosphate)lysine" evidence="4">
    <location>
        <position position="235"/>
    </location>
</feature>
<dbReference type="PANTHER" id="PTHR14084:SF0">
    <property type="entry name" value="KYNURENINASE"/>
    <property type="match status" value="1"/>
</dbReference>
<dbReference type="AlphaFoldDB" id="A0A9D1R8U1"/>
<name>A0A9D1R8U1_9FIRM</name>
<dbReference type="GO" id="GO:0005737">
    <property type="term" value="C:cytoplasm"/>
    <property type="evidence" value="ECO:0007669"/>
    <property type="project" value="UniProtKB-UniRule"/>
</dbReference>
<dbReference type="InterPro" id="IPR015421">
    <property type="entry name" value="PyrdxlP-dep_Trfase_major"/>
</dbReference>
<comment type="pathway">
    <text evidence="4 6">Amino-acid degradation; L-kynurenine degradation; L-alanine and anthranilate from L-kynurenine: step 1/1.</text>
</comment>
<dbReference type="InterPro" id="IPR010111">
    <property type="entry name" value="Kynureninase"/>
</dbReference>
<dbReference type="HAMAP" id="MF_01970">
    <property type="entry name" value="Kynureninase"/>
    <property type="match status" value="1"/>
</dbReference>
<comment type="cofactor">
    <cofactor evidence="4 6">
        <name>pyridoxal 5'-phosphate</name>
        <dbReference type="ChEBI" id="CHEBI:597326"/>
    </cofactor>
</comment>
<comment type="catalytic activity">
    <reaction evidence="4 6">
        <text>L-kynurenine + H2O = anthranilate + L-alanine + H(+)</text>
        <dbReference type="Rhea" id="RHEA:16813"/>
        <dbReference type="ChEBI" id="CHEBI:15377"/>
        <dbReference type="ChEBI" id="CHEBI:15378"/>
        <dbReference type="ChEBI" id="CHEBI:16567"/>
        <dbReference type="ChEBI" id="CHEBI:57959"/>
        <dbReference type="ChEBI" id="CHEBI:57972"/>
        <dbReference type="EC" id="3.7.1.3"/>
    </reaction>
</comment>
<feature type="binding site" evidence="4">
    <location>
        <begin position="128"/>
        <end position="131"/>
    </location>
    <ligand>
        <name>pyridoxal 5'-phosphate</name>
        <dbReference type="ChEBI" id="CHEBI:597326"/>
    </ligand>
</feature>
<feature type="binding site" evidence="4">
    <location>
        <position position="234"/>
    </location>
    <ligand>
        <name>pyridoxal 5'-phosphate</name>
        <dbReference type="ChEBI" id="CHEBI:597326"/>
    </ligand>
</feature>
<dbReference type="GO" id="GO:0030429">
    <property type="term" value="F:kynureninase activity"/>
    <property type="evidence" value="ECO:0007669"/>
    <property type="project" value="UniProtKB-UniRule"/>
</dbReference>
<comment type="catalytic activity">
    <reaction evidence="6">
        <text>3-hydroxy-L-kynurenine + H2O = 3-hydroxyanthranilate + L-alanine + H(+)</text>
        <dbReference type="Rhea" id="RHEA:25143"/>
        <dbReference type="ChEBI" id="CHEBI:15377"/>
        <dbReference type="ChEBI" id="CHEBI:15378"/>
        <dbReference type="ChEBI" id="CHEBI:36559"/>
        <dbReference type="ChEBI" id="CHEBI:57972"/>
        <dbReference type="ChEBI" id="CHEBI:58125"/>
        <dbReference type="EC" id="3.7.1.3"/>
    </reaction>
</comment>
<feature type="binding site" evidence="4">
    <location>
        <position position="209"/>
    </location>
    <ligand>
        <name>pyridoxal 5'-phosphate</name>
        <dbReference type="ChEBI" id="CHEBI:597326"/>
    </ligand>
</feature>
<keyword evidence="1 4" id="KW-0662">Pyridine nucleotide biosynthesis</keyword>
<evidence type="ECO:0000256" key="5">
    <source>
        <dbReference type="NCBIfam" id="TIGR01814"/>
    </source>
</evidence>
<evidence type="ECO:0000313" key="8">
    <source>
        <dbReference type="Proteomes" id="UP000824263"/>
    </source>
</evidence>
<dbReference type="InterPro" id="IPR015422">
    <property type="entry name" value="PyrdxlP-dep_Trfase_small"/>
</dbReference>
<dbReference type="GO" id="GO:0009435">
    <property type="term" value="P:NAD+ biosynthetic process"/>
    <property type="evidence" value="ECO:0007669"/>
    <property type="project" value="UniProtKB-UniRule"/>
</dbReference>
<dbReference type="SUPFAM" id="SSF53383">
    <property type="entry name" value="PLP-dependent transferases"/>
    <property type="match status" value="1"/>
</dbReference>
<keyword evidence="3 4" id="KW-0663">Pyridoxal phosphate</keyword>
<dbReference type="GO" id="GO:0097053">
    <property type="term" value="P:L-kynurenine catabolic process"/>
    <property type="evidence" value="ECO:0007669"/>
    <property type="project" value="UniProtKB-UniRule"/>
</dbReference>
<dbReference type="Gene3D" id="3.40.640.10">
    <property type="entry name" value="Type I PLP-dependent aspartate aminotransferase-like (Major domain)"/>
    <property type="match status" value="1"/>
</dbReference>
<evidence type="ECO:0000256" key="3">
    <source>
        <dbReference type="ARBA" id="ARBA00022898"/>
    </source>
</evidence>
<dbReference type="GO" id="GO:0019441">
    <property type="term" value="P:L-tryptophan catabolic process to kynurenine"/>
    <property type="evidence" value="ECO:0007669"/>
    <property type="project" value="TreeGrafter"/>
</dbReference>
<sequence length="424" mass="48269">MRKYEEGRAFAQQKDADDKLKAFAERFYKMDGVIYMDGNSLGLCSKDAEACLMEALDVWKKAGIDMWGEYGYFLYQDKLGEMCAPLVNADPDEVTICMSTTMNVHQAIATFYHPTPERNKIIMDDLNFPTDRYAVYSNIRVHGYDPEECLKVVESRDGEYIYEDDVIEAMTDDVCLVLLPSALYRSAQLIDMKKIADAAHERGIYVGFDLCHSIGAVPHDFKEIQPDFALWCTYKYLNGGPGAIAGLYINRKHFGMEPGLAGWHGNKKDTQFNLEQYFDHAEYAGGWQTGTQPVLSMAPLEGSLKMIKEAGLENLREKSLDITEYLMYLIDTRLAKYGFSVGNYREDSKRTGHVALVHEDAIRINAAMKARGVIPDFRFPDVIRLAPVPLYISYTEVYDMVEIIVDIMEKKEYENFENKRGTVA</sequence>
<dbReference type="InterPro" id="IPR015424">
    <property type="entry name" value="PyrdxlP-dep_Trfase"/>
</dbReference>
<comment type="pathway">
    <text evidence="4 6">Cofactor biosynthesis; NAD(+) biosynthesis; quinolinate from L-kynurenine: step 2/3.</text>
</comment>
<evidence type="ECO:0000256" key="2">
    <source>
        <dbReference type="ARBA" id="ARBA00022801"/>
    </source>
</evidence>
<dbReference type="NCBIfam" id="TIGR01814">
    <property type="entry name" value="kynureninase"/>
    <property type="match status" value="1"/>
</dbReference>
<dbReference type="GO" id="GO:0030170">
    <property type="term" value="F:pyridoxal phosphate binding"/>
    <property type="evidence" value="ECO:0007669"/>
    <property type="project" value="UniProtKB-UniRule"/>
</dbReference>
<evidence type="ECO:0000256" key="6">
    <source>
        <dbReference type="PIRNR" id="PIRNR038800"/>
    </source>
</evidence>
<dbReference type="Gene3D" id="3.90.1150.10">
    <property type="entry name" value="Aspartate Aminotransferase, domain 1"/>
    <property type="match status" value="1"/>
</dbReference>